<sequence length="305" mass="33623">MMTLQQLNDLLAVVSNGGYRAAARALNVSQAGLTKSLSRLEEEYGVSLLQRTAKGIVLTPEGEIFVDHARAILMETNRAEEWLHSLKNPIPVQVKLGVSIDPSLRLAPVVLKDFRAAFPDATIHLTRRAASELVAAIRDNRLDIAVTRIPDNLDSRDLRVDVLYKSSAVIVARKGHPLQYATSIHELAHCEWVVVGDPARSAQLDESVQELFLGQRLGRPRIAAVSDSLFGAMSMLLESDCVARLPVALLNHPLAAHSLSAINVKEQLQFHYEMGIIYKAGRRLSKEAVQLVSMLKSFSRLLQLS</sequence>
<proteinExistence type="inferred from homology"/>
<dbReference type="HOGENOM" id="CLU_039613_6_0_4"/>
<dbReference type="GO" id="GO:0005829">
    <property type="term" value="C:cytosol"/>
    <property type="evidence" value="ECO:0007669"/>
    <property type="project" value="TreeGrafter"/>
</dbReference>
<dbReference type="PATRIC" id="fig|1247726.3.peg.1940"/>
<dbReference type="GO" id="GO:0003677">
    <property type="term" value="F:DNA binding"/>
    <property type="evidence" value="ECO:0007669"/>
    <property type="project" value="UniProtKB-KW"/>
</dbReference>
<dbReference type="InterPro" id="IPR000847">
    <property type="entry name" value="LysR_HTH_N"/>
</dbReference>
<keyword evidence="7" id="KW-1185">Reference proteome</keyword>
<feature type="domain" description="HTH lysR-type" evidence="5">
    <location>
        <begin position="2"/>
        <end position="59"/>
    </location>
</feature>
<keyword evidence="2" id="KW-0805">Transcription regulation</keyword>
<evidence type="ECO:0000259" key="5">
    <source>
        <dbReference type="PROSITE" id="PS50931"/>
    </source>
</evidence>
<dbReference type="Proteomes" id="UP000019095">
    <property type="component" value="Chromosome"/>
</dbReference>
<dbReference type="Pfam" id="PF00126">
    <property type="entry name" value="HTH_1"/>
    <property type="match status" value="1"/>
</dbReference>
<accession>W0PAT9</accession>
<dbReference type="eggNOG" id="COG0583">
    <property type="taxonomic scope" value="Bacteria"/>
</dbReference>
<dbReference type="InterPro" id="IPR005119">
    <property type="entry name" value="LysR_subst-bd"/>
</dbReference>
<dbReference type="GO" id="GO:0003700">
    <property type="term" value="F:DNA-binding transcription factor activity"/>
    <property type="evidence" value="ECO:0007669"/>
    <property type="project" value="InterPro"/>
</dbReference>
<dbReference type="KEGG" id="amim:MIM_c17600"/>
<dbReference type="Gene3D" id="3.40.190.10">
    <property type="entry name" value="Periplasmic binding protein-like II"/>
    <property type="match status" value="1"/>
</dbReference>
<dbReference type="SUPFAM" id="SSF46785">
    <property type="entry name" value="Winged helix' DNA-binding domain"/>
    <property type="match status" value="1"/>
</dbReference>
<dbReference type="InterPro" id="IPR036388">
    <property type="entry name" value="WH-like_DNA-bd_sf"/>
</dbReference>
<evidence type="ECO:0000256" key="2">
    <source>
        <dbReference type="ARBA" id="ARBA00023015"/>
    </source>
</evidence>
<dbReference type="EMBL" id="CP003915">
    <property type="protein sequence ID" value="AHG63841.1"/>
    <property type="molecule type" value="Genomic_DNA"/>
</dbReference>
<dbReference type="FunFam" id="1.10.10.10:FF:000001">
    <property type="entry name" value="LysR family transcriptional regulator"/>
    <property type="match status" value="1"/>
</dbReference>
<protein>
    <submittedName>
        <fullName evidence="6">Transcriptional regulator, LysR family</fullName>
    </submittedName>
</protein>
<dbReference type="AlphaFoldDB" id="W0PAT9"/>
<dbReference type="InterPro" id="IPR050950">
    <property type="entry name" value="HTH-type_LysR_regulators"/>
</dbReference>
<keyword evidence="4" id="KW-0804">Transcription</keyword>
<keyword evidence="3" id="KW-0238">DNA-binding</keyword>
<gene>
    <name evidence="6" type="ORF">MIM_c17600</name>
</gene>
<dbReference type="Pfam" id="PF03466">
    <property type="entry name" value="LysR_substrate"/>
    <property type="match status" value="1"/>
</dbReference>
<evidence type="ECO:0000313" key="7">
    <source>
        <dbReference type="Proteomes" id="UP000019095"/>
    </source>
</evidence>
<dbReference type="SUPFAM" id="SSF53850">
    <property type="entry name" value="Periplasmic binding protein-like II"/>
    <property type="match status" value="1"/>
</dbReference>
<dbReference type="PANTHER" id="PTHR30419:SF8">
    <property type="entry name" value="NITROGEN ASSIMILATION TRANSCRIPTIONAL ACTIVATOR-RELATED"/>
    <property type="match status" value="1"/>
</dbReference>
<dbReference type="PANTHER" id="PTHR30419">
    <property type="entry name" value="HTH-TYPE TRANSCRIPTIONAL REGULATOR YBHD"/>
    <property type="match status" value="1"/>
</dbReference>
<dbReference type="PROSITE" id="PS50931">
    <property type="entry name" value="HTH_LYSR"/>
    <property type="match status" value="1"/>
</dbReference>
<reference evidence="6 7" key="1">
    <citation type="journal article" date="2014" name="Microbiology">
        <title>Unravelling the complete genome sequence of Advenella mimigardefordensis strain DPN7T and novel insights in the catabolism of the xenobiotic polythioester precursor 3,3'-dithiodipropionate.</title>
        <authorList>
            <person name="Wubbeler J.H."/>
            <person name="Hiessl S."/>
            <person name="Schuldes J."/>
            <person name="Thurmer A."/>
            <person name="Daniel R."/>
            <person name="Steinbuchel A."/>
        </authorList>
    </citation>
    <scope>NUCLEOTIDE SEQUENCE [LARGE SCALE GENOMIC DNA]</scope>
    <source>
        <strain evidence="7">DSM 17166 / LMG 22922 / DPN7</strain>
    </source>
</reference>
<comment type="similarity">
    <text evidence="1">Belongs to the LysR transcriptional regulatory family.</text>
</comment>
<organism evidence="6 7">
    <name type="scientific">Advenella mimigardefordensis (strain DSM 17166 / LMG 22922 / DPN7)</name>
    <dbReference type="NCBI Taxonomy" id="1247726"/>
    <lineage>
        <taxon>Bacteria</taxon>
        <taxon>Pseudomonadati</taxon>
        <taxon>Pseudomonadota</taxon>
        <taxon>Betaproteobacteria</taxon>
        <taxon>Burkholderiales</taxon>
        <taxon>Alcaligenaceae</taxon>
    </lineage>
</organism>
<evidence type="ECO:0000256" key="3">
    <source>
        <dbReference type="ARBA" id="ARBA00023125"/>
    </source>
</evidence>
<dbReference type="Gene3D" id="1.10.10.10">
    <property type="entry name" value="Winged helix-like DNA-binding domain superfamily/Winged helix DNA-binding domain"/>
    <property type="match status" value="1"/>
</dbReference>
<evidence type="ECO:0000256" key="1">
    <source>
        <dbReference type="ARBA" id="ARBA00009437"/>
    </source>
</evidence>
<name>W0PAT9_ADVMD</name>
<dbReference type="STRING" id="1247726.MIM_c17600"/>
<dbReference type="InterPro" id="IPR036390">
    <property type="entry name" value="WH_DNA-bd_sf"/>
</dbReference>
<evidence type="ECO:0000313" key="6">
    <source>
        <dbReference type="EMBL" id="AHG63841.1"/>
    </source>
</evidence>
<dbReference type="PRINTS" id="PR00039">
    <property type="entry name" value="HTHLYSR"/>
</dbReference>
<evidence type="ECO:0000256" key="4">
    <source>
        <dbReference type="ARBA" id="ARBA00023163"/>
    </source>
</evidence>